<dbReference type="InterPro" id="IPR036866">
    <property type="entry name" value="RibonucZ/Hydroxyglut_hydro"/>
</dbReference>
<proteinExistence type="inferred from homology"/>
<comment type="similarity">
    <text evidence="1">Belongs to the metallo-beta-lactamase superfamily. Class-B beta-lactamase family.</text>
</comment>
<name>A0A2P9AIG6_9HYPH</name>
<evidence type="ECO:0000313" key="4">
    <source>
        <dbReference type="Proteomes" id="UP000245698"/>
    </source>
</evidence>
<dbReference type="Pfam" id="PF00753">
    <property type="entry name" value="Lactamase_B"/>
    <property type="match status" value="1"/>
</dbReference>
<dbReference type="CDD" id="cd16282">
    <property type="entry name" value="metallo-hydrolase-like_MBL-fold"/>
    <property type="match status" value="1"/>
</dbReference>
<sequence>MHIGEAMPIDSVRRKLVKGFACTAVSAAMLPCCLGRAALAAAGGLEFKLRKIADGVFAFQGVDELMSAANQGAISNLGVVVGTDAVAVIDSGGSLIEANTLIAAIGKISAKPVRYLINTHMHPDHIFGNAAFREIGATIVGHRNLPRALEARGAFYLQSFREQIGGALMKGIEIIPPTMLVDDRLQLDLGGRVLELQAWKAAHTDNDLTVFDSATRTLFAGDLVFIGSLPTLDGSLLGWLRQMDALAAIGAARVVPGHGPVPADWPEALTAERRYFEVLARDIRKAIADGVPLSEAVRTAGRSERGNWHLFDDYNERNATAAFAELEWE</sequence>
<evidence type="ECO:0000313" key="3">
    <source>
        <dbReference type="EMBL" id="SJM30934.1"/>
    </source>
</evidence>
<dbReference type="GO" id="GO:0017001">
    <property type="term" value="P:antibiotic catabolic process"/>
    <property type="evidence" value="ECO:0007669"/>
    <property type="project" value="UniProtKB-ARBA"/>
</dbReference>
<evidence type="ECO:0000256" key="1">
    <source>
        <dbReference type="ARBA" id="ARBA00005250"/>
    </source>
</evidence>
<accession>A0A2P9AIG6</accession>
<dbReference type="EMBL" id="FUIG01000024">
    <property type="protein sequence ID" value="SJM30934.1"/>
    <property type="molecule type" value="Genomic_DNA"/>
</dbReference>
<gene>
    <name evidence="3" type="ORF">BQ8482_180162</name>
</gene>
<protein>
    <recommendedName>
        <fullName evidence="2">Metallo-beta-lactamase domain-containing protein</fullName>
    </recommendedName>
</protein>
<dbReference type="NCBIfam" id="TIGR04559">
    <property type="entry name" value="SoxH_rel_PQQ_2"/>
    <property type="match status" value="1"/>
</dbReference>
<dbReference type="SMART" id="SM00849">
    <property type="entry name" value="Lactamase_B"/>
    <property type="match status" value="1"/>
</dbReference>
<dbReference type="Gene3D" id="3.60.15.10">
    <property type="entry name" value="Ribonuclease Z/Hydroxyacylglutathione hydrolase-like"/>
    <property type="match status" value="1"/>
</dbReference>
<evidence type="ECO:0000259" key="2">
    <source>
        <dbReference type="SMART" id="SM00849"/>
    </source>
</evidence>
<feature type="domain" description="Metallo-beta-lactamase" evidence="2">
    <location>
        <begin position="74"/>
        <end position="258"/>
    </location>
</feature>
<dbReference type="InterPro" id="IPR030829">
    <property type="entry name" value="SoxH-rel_PQQ_2"/>
</dbReference>
<keyword evidence="4" id="KW-1185">Reference proteome</keyword>
<organism evidence="3 4">
    <name type="scientific">Mesorhizobium delmotii</name>
    <dbReference type="NCBI Taxonomy" id="1631247"/>
    <lineage>
        <taxon>Bacteria</taxon>
        <taxon>Pseudomonadati</taxon>
        <taxon>Pseudomonadota</taxon>
        <taxon>Alphaproteobacteria</taxon>
        <taxon>Hyphomicrobiales</taxon>
        <taxon>Phyllobacteriaceae</taxon>
        <taxon>Mesorhizobium</taxon>
    </lineage>
</organism>
<dbReference type="Proteomes" id="UP000245698">
    <property type="component" value="Unassembled WGS sequence"/>
</dbReference>
<dbReference type="InterPro" id="IPR001279">
    <property type="entry name" value="Metallo-B-lactamas"/>
</dbReference>
<dbReference type="PANTHER" id="PTHR42951">
    <property type="entry name" value="METALLO-BETA-LACTAMASE DOMAIN-CONTAINING"/>
    <property type="match status" value="1"/>
</dbReference>
<dbReference type="InterPro" id="IPR050855">
    <property type="entry name" value="NDM-1-like"/>
</dbReference>
<dbReference type="AlphaFoldDB" id="A0A2P9AIG6"/>
<dbReference type="PANTHER" id="PTHR42951:SF4">
    <property type="entry name" value="ACYL-COENZYME A THIOESTERASE MBLAC2"/>
    <property type="match status" value="1"/>
</dbReference>
<reference evidence="4" key="1">
    <citation type="submission" date="2016-12" db="EMBL/GenBank/DDBJ databases">
        <authorList>
            <person name="Brunel B."/>
        </authorList>
    </citation>
    <scope>NUCLEOTIDE SEQUENCE [LARGE SCALE GENOMIC DNA]</scope>
</reference>
<dbReference type="SUPFAM" id="SSF56281">
    <property type="entry name" value="Metallo-hydrolase/oxidoreductase"/>
    <property type="match status" value="1"/>
</dbReference>